<dbReference type="Proteomes" id="UP001596317">
    <property type="component" value="Unassembled WGS sequence"/>
</dbReference>
<proteinExistence type="predicted"/>
<reference evidence="2" key="1">
    <citation type="journal article" date="2019" name="Int. J. Syst. Evol. Microbiol.">
        <title>The Global Catalogue of Microorganisms (GCM) 10K type strain sequencing project: providing services to taxonomists for standard genome sequencing and annotation.</title>
        <authorList>
            <consortium name="The Broad Institute Genomics Platform"/>
            <consortium name="The Broad Institute Genome Sequencing Center for Infectious Disease"/>
            <person name="Wu L."/>
            <person name="Ma J."/>
        </authorList>
    </citation>
    <scope>NUCLEOTIDE SEQUENCE [LARGE SCALE GENOMIC DNA]</scope>
    <source>
        <strain evidence="2">CCUG 63830</strain>
    </source>
</reference>
<dbReference type="Pfam" id="PF09907">
    <property type="entry name" value="HigB_toxin"/>
    <property type="match status" value="1"/>
</dbReference>
<accession>A0ABW1ZUD6</accession>
<evidence type="ECO:0000313" key="2">
    <source>
        <dbReference type="Proteomes" id="UP001596317"/>
    </source>
</evidence>
<protein>
    <submittedName>
        <fullName evidence="1">Type II toxin-antitoxin system HigB family toxin</fullName>
    </submittedName>
</protein>
<dbReference type="InterPro" id="IPR018669">
    <property type="entry name" value="Toxin_HigB"/>
</dbReference>
<keyword evidence="2" id="KW-1185">Reference proteome</keyword>
<evidence type="ECO:0000313" key="1">
    <source>
        <dbReference type="EMBL" id="MFC6663085.1"/>
    </source>
</evidence>
<dbReference type="EMBL" id="JBHSWB010000002">
    <property type="protein sequence ID" value="MFC6663085.1"/>
    <property type="molecule type" value="Genomic_DNA"/>
</dbReference>
<name>A0ABW1ZUD6_9DEIO</name>
<dbReference type="RefSeq" id="WP_224611992.1">
    <property type="nucleotide sequence ID" value="NZ_JAIQXV010000022.1"/>
</dbReference>
<organism evidence="1 2">
    <name type="scientific">Deinococcus multiflagellatus</name>
    <dbReference type="NCBI Taxonomy" id="1656887"/>
    <lineage>
        <taxon>Bacteria</taxon>
        <taxon>Thermotogati</taxon>
        <taxon>Deinococcota</taxon>
        <taxon>Deinococci</taxon>
        <taxon>Deinococcales</taxon>
        <taxon>Deinococcaceae</taxon>
        <taxon>Deinococcus</taxon>
    </lineage>
</organism>
<comment type="caution">
    <text evidence="1">The sequence shown here is derived from an EMBL/GenBank/DDBJ whole genome shotgun (WGS) entry which is preliminary data.</text>
</comment>
<gene>
    <name evidence="1" type="ORF">ACFP90_23860</name>
</gene>
<sequence>MNVLAKRTLLEFAEEYPEARVALLAWYDLACKSDFASFADVQAVFATVSWVGPEYLIFNIKGNHFRLITTVDFAFRKIRVKEFLTHSDYDKWKP</sequence>